<dbReference type="AlphaFoldDB" id="A0A1D6Q256"/>
<sequence>MAVQISGAAGIVLGAETWRGAKGGRGKIAGRHGRKRWASCCSPWTTAARCGCCFMGKRGGEGPGRHGSYCCPWKINRTPEQQGKGGRPSTPATAMGKLESAMPLRADVAEQERDVELQVSHGRKTAGSLELLLGADGKAGGMGATAGRKLLRAAVRKTGIGSSQGGAMTGRGARLASSLEEGARRRGRLAAMGGPCALAGVRGRRRQGREALAAGKKGGVGMQNSQGQGRGIRIYRETLGLGFQLGPIGLGWAGPNTKSGRVKLFPE</sequence>
<dbReference type="EMBL" id="CM000780">
    <property type="protein sequence ID" value="AQK52683.1"/>
    <property type="molecule type" value="Genomic_DNA"/>
</dbReference>
<protein>
    <submittedName>
        <fullName evidence="1">Uncharacterized protein</fullName>
    </submittedName>
</protein>
<name>A0A1D6Q256_MAIZE</name>
<dbReference type="InParanoid" id="A0A1D6Q256"/>
<proteinExistence type="predicted"/>
<evidence type="ECO:0000313" key="1">
    <source>
        <dbReference type="EMBL" id="AQK52683.1"/>
    </source>
</evidence>
<organism evidence="1">
    <name type="scientific">Zea mays</name>
    <name type="common">Maize</name>
    <dbReference type="NCBI Taxonomy" id="4577"/>
    <lineage>
        <taxon>Eukaryota</taxon>
        <taxon>Viridiplantae</taxon>
        <taxon>Streptophyta</taxon>
        <taxon>Embryophyta</taxon>
        <taxon>Tracheophyta</taxon>
        <taxon>Spermatophyta</taxon>
        <taxon>Magnoliopsida</taxon>
        <taxon>Liliopsida</taxon>
        <taxon>Poales</taxon>
        <taxon>Poaceae</taxon>
        <taxon>PACMAD clade</taxon>
        <taxon>Panicoideae</taxon>
        <taxon>Andropogonodae</taxon>
        <taxon>Andropogoneae</taxon>
        <taxon>Tripsacinae</taxon>
        <taxon>Zea</taxon>
    </lineage>
</organism>
<gene>
    <name evidence="1" type="ORF">ZEAMMB73_Zm00001d050536</name>
</gene>
<accession>A0A1D6Q256</accession>
<reference evidence="1" key="1">
    <citation type="submission" date="2015-12" db="EMBL/GenBank/DDBJ databases">
        <title>Update maize B73 reference genome by single molecule sequencing technologies.</title>
        <authorList>
            <consortium name="Maize Genome Sequencing Project"/>
            <person name="Ware D."/>
        </authorList>
    </citation>
    <scope>NUCLEOTIDE SEQUENCE</scope>
    <source>
        <tissue evidence="1">Seedling</tissue>
    </source>
</reference>